<evidence type="ECO:0000256" key="3">
    <source>
        <dbReference type="ARBA" id="ARBA00022989"/>
    </source>
</evidence>
<name>A0A1H1MMP8_9MICO</name>
<keyword evidence="5" id="KW-0046">Antibiotic resistance</keyword>
<comment type="subcellular location">
    <subcellularLocation>
        <location evidence="6">Cell membrane</location>
        <topology evidence="6">Multi-pass membrane protein</topology>
    </subcellularLocation>
    <subcellularLocation>
        <location evidence="1">Membrane</location>
        <topology evidence="1">Multi-pass membrane protein</topology>
    </subcellularLocation>
</comment>
<dbReference type="AlphaFoldDB" id="A0A1H1MMP8"/>
<dbReference type="PROSITE" id="PS51012">
    <property type="entry name" value="ABC_TM2"/>
    <property type="match status" value="1"/>
</dbReference>
<evidence type="ECO:0000313" key="8">
    <source>
        <dbReference type="EMBL" id="SDR87880.1"/>
    </source>
</evidence>
<evidence type="ECO:0000259" key="7">
    <source>
        <dbReference type="PROSITE" id="PS51012"/>
    </source>
</evidence>
<sequence>MSTTATRPADARPRIRPGHTLRCAVDRVRVELLQYMRRSDALVFTFLFPVLLFSIFASAFSDVPALIELDGQAVTQPQYYLPAMLAAGVFLSGVQNLGIEIATERADGTLQRLAATPLPVLSYFLGKVGQLLVTTLLQAALLLTVATTVFGLELPTEPERWLTLAWVFFAALVCFAVLGVAIAQIPRSASSASAVVIPLALVMQFISGIYLPFTVLPEWLQAIANLLPLAWVAHGMRYAMLPDVARHLEVGEVWNLAGVATALGLWAVIGTVVAALTFRWIKRG</sequence>
<keyword evidence="6" id="KW-1003">Cell membrane</keyword>
<evidence type="ECO:0000256" key="4">
    <source>
        <dbReference type="ARBA" id="ARBA00023136"/>
    </source>
</evidence>
<feature type="transmembrane region" description="Helical" evidence="6">
    <location>
        <begin position="131"/>
        <end position="152"/>
    </location>
</feature>
<keyword evidence="6" id="KW-0813">Transport</keyword>
<dbReference type="Proteomes" id="UP000199649">
    <property type="component" value="Chromosome I"/>
</dbReference>
<keyword evidence="9" id="KW-1185">Reference proteome</keyword>
<dbReference type="OrthoDB" id="9786643at2"/>
<evidence type="ECO:0000256" key="2">
    <source>
        <dbReference type="ARBA" id="ARBA00022692"/>
    </source>
</evidence>
<feature type="transmembrane region" description="Helical" evidence="6">
    <location>
        <begin position="253"/>
        <end position="281"/>
    </location>
</feature>
<dbReference type="InterPro" id="IPR013525">
    <property type="entry name" value="ABC2_TM"/>
</dbReference>
<dbReference type="InterPro" id="IPR051784">
    <property type="entry name" value="Nod_factor_ABC_transporter"/>
</dbReference>
<dbReference type="PANTHER" id="PTHR43229">
    <property type="entry name" value="NODULATION PROTEIN J"/>
    <property type="match status" value="1"/>
</dbReference>
<evidence type="ECO:0000256" key="6">
    <source>
        <dbReference type="RuleBase" id="RU361157"/>
    </source>
</evidence>
<keyword evidence="3 6" id="KW-1133">Transmembrane helix</keyword>
<dbReference type="PIRSF" id="PIRSF006648">
    <property type="entry name" value="DrrB"/>
    <property type="match status" value="1"/>
</dbReference>
<protein>
    <recommendedName>
        <fullName evidence="6">Transport permease protein</fullName>
    </recommendedName>
</protein>
<feature type="transmembrane region" description="Helical" evidence="6">
    <location>
        <begin position="219"/>
        <end position="241"/>
    </location>
</feature>
<evidence type="ECO:0000256" key="1">
    <source>
        <dbReference type="ARBA" id="ARBA00004141"/>
    </source>
</evidence>
<proteinExistence type="inferred from homology"/>
<dbReference type="STRING" id="684552.SAMN04489719_1025"/>
<accession>A0A1H1MMP8</accession>
<feature type="transmembrane region" description="Helical" evidence="6">
    <location>
        <begin position="195"/>
        <end position="213"/>
    </location>
</feature>
<feature type="domain" description="ABC transmembrane type-2" evidence="7">
    <location>
        <begin position="40"/>
        <end position="284"/>
    </location>
</feature>
<dbReference type="InterPro" id="IPR000412">
    <property type="entry name" value="ABC_2_transport"/>
</dbReference>
<keyword evidence="2 6" id="KW-0812">Transmembrane</keyword>
<evidence type="ECO:0000256" key="5">
    <source>
        <dbReference type="ARBA" id="ARBA00023251"/>
    </source>
</evidence>
<evidence type="ECO:0000313" key="9">
    <source>
        <dbReference type="Proteomes" id="UP000199649"/>
    </source>
</evidence>
<dbReference type="Pfam" id="PF01061">
    <property type="entry name" value="ABC2_membrane"/>
    <property type="match status" value="1"/>
</dbReference>
<keyword evidence="4 6" id="KW-0472">Membrane</keyword>
<dbReference type="GO" id="GO:0043190">
    <property type="term" value="C:ATP-binding cassette (ABC) transporter complex"/>
    <property type="evidence" value="ECO:0007669"/>
    <property type="project" value="InterPro"/>
</dbReference>
<dbReference type="EMBL" id="LT629734">
    <property type="protein sequence ID" value="SDR87880.1"/>
    <property type="molecule type" value="Genomic_DNA"/>
</dbReference>
<feature type="transmembrane region" description="Helical" evidence="6">
    <location>
        <begin position="164"/>
        <end position="183"/>
    </location>
</feature>
<reference evidence="9" key="1">
    <citation type="submission" date="2016-10" db="EMBL/GenBank/DDBJ databases">
        <authorList>
            <person name="Varghese N."/>
            <person name="Submissions S."/>
        </authorList>
    </citation>
    <scope>NUCLEOTIDE SEQUENCE [LARGE SCALE GENOMIC DNA]</scope>
    <source>
        <strain evidence="9">DSM 22965</strain>
    </source>
</reference>
<organism evidence="8 9">
    <name type="scientific">Agrococcus carbonis</name>
    <dbReference type="NCBI Taxonomy" id="684552"/>
    <lineage>
        <taxon>Bacteria</taxon>
        <taxon>Bacillati</taxon>
        <taxon>Actinomycetota</taxon>
        <taxon>Actinomycetes</taxon>
        <taxon>Micrococcales</taxon>
        <taxon>Microbacteriaceae</taxon>
        <taxon>Agrococcus</taxon>
    </lineage>
</organism>
<feature type="transmembrane region" description="Helical" evidence="6">
    <location>
        <begin position="41"/>
        <end position="60"/>
    </location>
</feature>
<comment type="similarity">
    <text evidence="6">Belongs to the ABC-2 integral membrane protein family.</text>
</comment>
<dbReference type="GO" id="GO:0046677">
    <property type="term" value="P:response to antibiotic"/>
    <property type="evidence" value="ECO:0007669"/>
    <property type="project" value="UniProtKB-KW"/>
</dbReference>
<dbReference type="GO" id="GO:0140359">
    <property type="term" value="F:ABC-type transporter activity"/>
    <property type="evidence" value="ECO:0007669"/>
    <property type="project" value="InterPro"/>
</dbReference>
<dbReference type="PANTHER" id="PTHR43229:SF2">
    <property type="entry name" value="NODULATION PROTEIN J"/>
    <property type="match status" value="1"/>
</dbReference>
<dbReference type="InterPro" id="IPR047817">
    <property type="entry name" value="ABC2_TM_bact-type"/>
</dbReference>
<dbReference type="RefSeq" id="WP_092666013.1">
    <property type="nucleotide sequence ID" value="NZ_LT629734.1"/>
</dbReference>
<gene>
    <name evidence="8" type="ORF">SAMN04489719_1025</name>
</gene>